<keyword evidence="9 15" id="KW-0547">Nucleotide-binding</keyword>
<feature type="domain" description="Cytidyltransferase-like" evidence="16">
    <location>
        <begin position="36"/>
        <end position="217"/>
    </location>
</feature>
<keyword evidence="10 15" id="KW-0067">ATP-binding</keyword>
<comment type="caution">
    <text evidence="17">The sequence shown here is derived from an EMBL/GenBank/DDBJ whole genome shotgun (WGS) entry which is preliminary data.</text>
</comment>
<comment type="cofactor">
    <cofactor evidence="1">
        <name>a divalent metal cation</name>
        <dbReference type="ChEBI" id="CHEBI:60240"/>
    </cofactor>
</comment>
<evidence type="ECO:0000256" key="13">
    <source>
        <dbReference type="ARBA" id="ARBA00049001"/>
    </source>
</evidence>
<proteinExistence type="inferred from homology"/>
<evidence type="ECO:0000259" key="16">
    <source>
        <dbReference type="Pfam" id="PF01467"/>
    </source>
</evidence>
<keyword evidence="8" id="KW-0479">Metal-binding</keyword>
<dbReference type="FunFam" id="3.40.50.620:FF:000200">
    <property type="entry name" value="Nicotinamide-nucleotide adenylyltransferase"/>
    <property type="match status" value="1"/>
</dbReference>
<name>A0A835PJ83_VANPL</name>
<dbReference type="GO" id="GO:0009435">
    <property type="term" value="P:NAD+ biosynthetic process"/>
    <property type="evidence" value="ECO:0007669"/>
    <property type="project" value="UniProtKB-UniPathway"/>
</dbReference>
<sequence length="244" mass="27689">MDIPLPKYKLFMGELEEASSSMRLNKNGNFVVLVSTGSFNPPTHMHLRMFELARDALNCLGYYVVGGYMSPVNDAYNKKGLLSADHRVRMCELACESSAFVMVDQWEARQSCYQRTLTVLERVQDELCKDGLIKRDLLKVILLCGSDLLESFNIAGAWISEQVRAICRDFGIICIRREGKDIEKIISKNEILLENKSNIISVDEIVPNQISSSKLRECISKGLSVKYLTPDEVICYISEQKLYL</sequence>
<dbReference type="InterPro" id="IPR005248">
    <property type="entry name" value="NadD/NMNAT"/>
</dbReference>
<keyword evidence="6 15" id="KW-0808">Transferase</keyword>
<evidence type="ECO:0000256" key="4">
    <source>
        <dbReference type="ARBA" id="ARBA00007064"/>
    </source>
</evidence>
<dbReference type="Pfam" id="PF01467">
    <property type="entry name" value="CTP_transf_like"/>
    <property type="match status" value="1"/>
</dbReference>
<keyword evidence="7 15" id="KW-0548">Nucleotidyltransferase</keyword>
<organism evidence="17 18">
    <name type="scientific">Vanilla planifolia</name>
    <name type="common">Vanilla</name>
    <dbReference type="NCBI Taxonomy" id="51239"/>
    <lineage>
        <taxon>Eukaryota</taxon>
        <taxon>Viridiplantae</taxon>
        <taxon>Streptophyta</taxon>
        <taxon>Embryophyta</taxon>
        <taxon>Tracheophyta</taxon>
        <taxon>Spermatophyta</taxon>
        <taxon>Magnoliopsida</taxon>
        <taxon>Liliopsida</taxon>
        <taxon>Asparagales</taxon>
        <taxon>Orchidaceae</taxon>
        <taxon>Vanilloideae</taxon>
        <taxon>Vanilleae</taxon>
        <taxon>Vanilla</taxon>
    </lineage>
</organism>
<evidence type="ECO:0000256" key="2">
    <source>
        <dbReference type="ARBA" id="ARBA00004658"/>
    </source>
</evidence>
<dbReference type="OrthoDB" id="422187at2759"/>
<dbReference type="InterPro" id="IPR014729">
    <property type="entry name" value="Rossmann-like_a/b/a_fold"/>
</dbReference>
<dbReference type="SUPFAM" id="SSF52374">
    <property type="entry name" value="Nucleotidylyl transferase"/>
    <property type="match status" value="1"/>
</dbReference>
<evidence type="ECO:0000256" key="15">
    <source>
        <dbReference type="RuleBase" id="RU362021"/>
    </source>
</evidence>
<evidence type="ECO:0000256" key="5">
    <source>
        <dbReference type="ARBA" id="ARBA00022642"/>
    </source>
</evidence>
<evidence type="ECO:0000256" key="3">
    <source>
        <dbReference type="ARBA" id="ARBA00005019"/>
    </source>
</evidence>
<comment type="catalytic activity">
    <reaction evidence="12 15">
        <text>nicotinate beta-D-ribonucleotide + ATP + H(+) = deamido-NAD(+) + diphosphate</text>
        <dbReference type="Rhea" id="RHEA:22860"/>
        <dbReference type="ChEBI" id="CHEBI:15378"/>
        <dbReference type="ChEBI" id="CHEBI:30616"/>
        <dbReference type="ChEBI" id="CHEBI:33019"/>
        <dbReference type="ChEBI" id="CHEBI:57502"/>
        <dbReference type="ChEBI" id="CHEBI:58437"/>
        <dbReference type="EC" id="2.7.7.18"/>
    </reaction>
</comment>
<evidence type="ECO:0000256" key="8">
    <source>
        <dbReference type="ARBA" id="ARBA00022723"/>
    </source>
</evidence>
<comment type="function">
    <text evidence="14">Catalyzes the formation of NAD(+) from nicotinamide mononucleotide (NMN) and ATP. Can also use the deamidated form; nicotinic acid mononucleotide (NaMN) as substrate.</text>
</comment>
<evidence type="ECO:0000256" key="7">
    <source>
        <dbReference type="ARBA" id="ARBA00022695"/>
    </source>
</evidence>
<dbReference type="GO" id="GO:0000309">
    <property type="term" value="F:nicotinamide-nucleotide adenylyltransferase activity"/>
    <property type="evidence" value="ECO:0007669"/>
    <property type="project" value="UniProtKB-EC"/>
</dbReference>
<dbReference type="EC" id="2.7.7.18" evidence="15"/>
<dbReference type="PANTHER" id="PTHR12039:SF0">
    <property type="entry name" value="NICOTINAMIDE-NUCLEOTIDE ADENYLYLTRANSFERASE"/>
    <property type="match status" value="1"/>
</dbReference>
<reference evidence="17 18" key="1">
    <citation type="journal article" date="2020" name="Nat. Food">
        <title>A phased Vanilla planifolia genome enables genetic improvement of flavour and production.</title>
        <authorList>
            <person name="Hasing T."/>
            <person name="Tang H."/>
            <person name="Brym M."/>
            <person name="Khazi F."/>
            <person name="Huang T."/>
            <person name="Chambers A.H."/>
        </authorList>
    </citation>
    <scope>NUCLEOTIDE SEQUENCE [LARGE SCALE GENOMIC DNA]</scope>
    <source>
        <tissue evidence="17">Leaf</tissue>
    </source>
</reference>
<evidence type="ECO:0000256" key="12">
    <source>
        <dbReference type="ARBA" id="ARBA00048721"/>
    </source>
</evidence>
<dbReference type="AlphaFoldDB" id="A0A835PJ83"/>
<dbReference type="PANTHER" id="PTHR12039">
    <property type="entry name" value="NICOTINAMIDE MONONUCLEOTIDE ADENYLYLTRANSFERASE"/>
    <property type="match status" value="1"/>
</dbReference>
<evidence type="ECO:0000256" key="6">
    <source>
        <dbReference type="ARBA" id="ARBA00022679"/>
    </source>
</evidence>
<comment type="catalytic activity">
    <reaction evidence="13 15">
        <text>beta-nicotinamide D-ribonucleotide + ATP + H(+) = diphosphate + NAD(+)</text>
        <dbReference type="Rhea" id="RHEA:21360"/>
        <dbReference type="ChEBI" id="CHEBI:14649"/>
        <dbReference type="ChEBI" id="CHEBI:15378"/>
        <dbReference type="ChEBI" id="CHEBI:30616"/>
        <dbReference type="ChEBI" id="CHEBI:33019"/>
        <dbReference type="ChEBI" id="CHEBI:57540"/>
        <dbReference type="EC" id="2.7.7.1"/>
    </reaction>
</comment>
<evidence type="ECO:0000313" key="18">
    <source>
        <dbReference type="Proteomes" id="UP000639772"/>
    </source>
</evidence>
<dbReference type="EMBL" id="JADCNM010000014">
    <property type="protein sequence ID" value="KAG0454219.1"/>
    <property type="molecule type" value="Genomic_DNA"/>
</dbReference>
<dbReference type="InterPro" id="IPR051182">
    <property type="entry name" value="Euk_NMN_adenylyltrnsfrase"/>
</dbReference>
<keyword evidence="5 15" id="KW-0662">Pyridine nucleotide biosynthesis</keyword>
<dbReference type="Proteomes" id="UP000639772">
    <property type="component" value="Unassembled WGS sequence"/>
</dbReference>
<comment type="similarity">
    <text evidence="4 15">Belongs to the eukaryotic NMN adenylyltransferase family.</text>
</comment>
<evidence type="ECO:0000256" key="1">
    <source>
        <dbReference type="ARBA" id="ARBA00001968"/>
    </source>
</evidence>
<protein>
    <recommendedName>
        <fullName evidence="15">Nicotinamide-nucleotide adenylyltransferase</fullName>
        <ecNumber evidence="15">2.7.7.1</ecNumber>
        <ecNumber evidence="15">2.7.7.18</ecNumber>
    </recommendedName>
</protein>
<dbReference type="NCBIfam" id="TIGR00482">
    <property type="entry name" value="nicotinate (nicotinamide) nucleotide adenylyltransferase"/>
    <property type="match status" value="1"/>
</dbReference>
<keyword evidence="11 15" id="KW-0520">NAD</keyword>
<dbReference type="EC" id="2.7.7.1" evidence="15"/>
<dbReference type="GO" id="GO:0005524">
    <property type="term" value="F:ATP binding"/>
    <property type="evidence" value="ECO:0007669"/>
    <property type="project" value="UniProtKB-KW"/>
</dbReference>
<evidence type="ECO:0000256" key="14">
    <source>
        <dbReference type="ARBA" id="ARBA00054019"/>
    </source>
</evidence>
<gene>
    <name evidence="17" type="ORF">HPP92_025523</name>
</gene>
<dbReference type="GO" id="GO:0046872">
    <property type="term" value="F:metal ion binding"/>
    <property type="evidence" value="ECO:0007669"/>
    <property type="project" value="UniProtKB-KW"/>
</dbReference>
<dbReference type="InterPro" id="IPR004821">
    <property type="entry name" value="Cyt_trans-like"/>
</dbReference>
<dbReference type="GO" id="GO:0004515">
    <property type="term" value="F:nicotinate-nucleotide adenylyltransferase activity"/>
    <property type="evidence" value="ECO:0007669"/>
    <property type="project" value="UniProtKB-EC"/>
</dbReference>
<evidence type="ECO:0000313" key="17">
    <source>
        <dbReference type="EMBL" id="KAG0454219.1"/>
    </source>
</evidence>
<comment type="pathway">
    <text evidence="3">Cofactor biosynthesis; NAD(+) biosynthesis; deamido-NAD(+) from nicotinate D-ribonucleotide: step 1/1.</text>
</comment>
<evidence type="ECO:0000256" key="10">
    <source>
        <dbReference type="ARBA" id="ARBA00022840"/>
    </source>
</evidence>
<accession>A0A835PJ83</accession>
<dbReference type="Gene3D" id="3.40.50.620">
    <property type="entry name" value="HUPs"/>
    <property type="match status" value="1"/>
</dbReference>
<comment type="pathway">
    <text evidence="2 15">Cofactor biosynthesis; NAD(+) biosynthesis; NAD(+) from nicotinamide D-ribonucleotide: step 1/1.</text>
</comment>
<evidence type="ECO:0000256" key="9">
    <source>
        <dbReference type="ARBA" id="ARBA00022741"/>
    </source>
</evidence>
<evidence type="ECO:0000256" key="11">
    <source>
        <dbReference type="ARBA" id="ARBA00023027"/>
    </source>
</evidence>
<dbReference type="UniPathway" id="UPA00253">
    <property type="reaction ID" value="UER00600"/>
</dbReference>